<dbReference type="Gene3D" id="1.25.10.10">
    <property type="entry name" value="Leucine-rich Repeat Variant"/>
    <property type="match status" value="1"/>
</dbReference>
<proteinExistence type="inferred from homology"/>
<protein>
    <submittedName>
        <fullName evidence="6">Bifunctional Armadillo/Armadillo-type fold/Armadillo-like helical</fullName>
    </submittedName>
</protein>
<keyword evidence="7" id="KW-1185">Reference proteome</keyword>
<dbReference type="GO" id="GO:0015031">
    <property type="term" value="P:protein transport"/>
    <property type="evidence" value="ECO:0007669"/>
    <property type="project" value="UniProtKB-KW"/>
</dbReference>
<evidence type="ECO:0000256" key="4">
    <source>
        <dbReference type="PROSITE-ProRule" id="PRU00259"/>
    </source>
</evidence>
<dbReference type="AlphaFoldDB" id="A0AAD9PPD9"/>
<name>A0AAD9PPD9_9APIC</name>
<dbReference type="PROSITE" id="PS50176">
    <property type="entry name" value="ARM_REPEAT"/>
    <property type="match status" value="1"/>
</dbReference>
<keyword evidence="2" id="KW-0813">Transport</keyword>
<dbReference type="RefSeq" id="XP_067805024.1">
    <property type="nucleotide sequence ID" value="XM_067946233.1"/>
</dbReference>
<feature type="repeat" description="ARM" evidence="4">
    <location>
        <begin position="343"/>
        <end position="373"/>
    </location>
</feature>
<dbReference type="EMBL" id="JALLKP010000023">
    <property type="protein sequence ID" value="KAK2194922.1"/>
    <property type="molecule type" value="Genomic_DNA"/>
</dbReference>
<evidence type="ECO:0000256" key="1">
    <source>
        <dbReference type="ARBA" id="ARBA00010394"/>
    </source>
</evidence>
<comment type="similarity">
    <text evidence="1">Belongs to the importin alpha family.</text>
</comment>
<dbReference type="Pfam" id="PF00514">
    <property type="entry name" value="Arm"/>
    <property type="match status" value="1"/>
</dbReference>
<organism evidence="6 7">
    <name type="scientific">Babesia duncani</name>
    <dbReference type="NCBI Taxonomy" id="323732"/>
    <lineage>
        <taxon>Eukaryota</taxon>
        <taxon>Sar</taxon>
        <taxon>Alveolata</taxon>
        <taxon>Apicomplexa</taxon>
        <taxon>Aconoidasida</taxon>
        <taxon>Piroplasmida</taxon>
        <taxon>Babesiidae</taxon>
        <taxon>Babesia</taxon>
    </lineage>
</organism>
<evidence type="ECO:0000313" key="5">
    <source>
        <dbReference type="EMBL" id="KAK2194922.1"/>
    </source>
</evidence>
<keyword evidence="3" id="KW-0653">Protein transport</keyword>
<evidence type="ECO:0000256" key="2">
    <source>
        <dbReference type="ARBA" id="ARBA00022448"/>
    </source>
</evidence>
<dbReference type="InterPro" id="IPR000225">
    <property type="entry name" value="Armadillo"/>
</dbReference>
<dbReference type="Proteomes" id="UP001214638">
    <property type="component" value="Unassembled WGS sequence"/>
</dbReference>
<evidence type="ECO:0000313" key="7">
    <source>
        <dbReference type="Proteomes" id="UP001214638"/>
    </source>
</evidence>
<gene>
    <name evidence="6" type="ORF">BdWA1_001191</name>
    <name evidence="5" type="ORF">BdWA1_003601</name>
</gene>
<dbReference type="InterPro" id="IPR016024">
    <property type="entry name" value="ARM-type_fold"/>
</dbReference>
<sequence length="540" mass="60519">MLPRKFNSTDIKGVEESLVDLLPRLKCDLSVHDDTAQVVERGLHAEPNEIELRLNAIGILRNSINAHYGNQTQYDPTIKVLDRQSLDTILTLEALECHIIKHLLQNTYPQSIVEECIKLLSSIALYMPREQYKGLFNHAMQRFLLSVIIDASNNIRAKHTSWVYALTIFTNLLNSYEVPLDLVNQLSSCVTTIADEASVSICHTIITRVILPRLATSAGVEHEQDCRMCKRLVLYLYTILSNSEEKPLITLALLGLTAVCEHKSGIEIVLDSCSLNVILRLALVVVERYDQINRTLNRFTSNEEILKSITSQLHDLSFDSLSVLSKMAYTANRMQIGKIIDSGALDVLVKVLECPVSSERVKTRSCNTLGNIACETDLQVQAIIDADALPILIRLFKEEQEHDTRVEAAYAICSCLSKANQKQVGYILSATSKCNHIGDGLCMLMIGKMLDFVCKSDPGNSGNIKLCKIVLCAIDNLLNTGVHEQAVYKLTENPYCKMFMDIGGETKLAKIGFFPDCQIAMKSMEILHRYFNVSRFWSQV</sequence>
<comment type="caution">
    <text evidence="6">The sequence shown here is derived from an EMBL/GenBank/DDBJ whole genome shotgun (WGS) entry which is preliminary data.</text>
</comment>
<dbReference type="GeneID" id="94335489"/>
<evidence type="ECO:0000256" key="3">
    <source>
        <dbReference type="ARBA" id="ARBA00022927"/>
    </source>
</evidence>
<dbReference type="SMART" id="SM00185">
    <property type="entry name" value="ARM"/>
    <property type="match status" value="2"/>
</dbReference>
<dbReference type="EMBL" id="JALLKP010000001">
    <property type="protein sequence ID" value="KAK2198182.1"/>
    <property type="molecule type" value="Genomic_DNA"/>
</dbReference>
<dbReference type="KEGG" id="bdw:94335489"/>
<dbReference type="SUPFAM" id="SSF48371">
    <property type="entry name" value="ARM repeat"/>
    <property type="match status" value="1"/>
</dbReference>
<dbReference type="InterPro" id="IPR011989">
    <property type="entry name" value="ARM-like"/>
</dbReference>
<evidence type="ECO:0000313" key="6">
    <source>
        <dbReference type="EMBL" id="KAK2198182.1"/>
    </source>
</evidence>
<reference evidence="6" key="1">
    <citation type="journal article" date="2023" name="Nat. Microbiol.">
        <title>Babesia duncani multi-omics identifies virulence factors and drug targets.</title>
        <authorList>
            <person name="Singh P."/>
            <person name="Lonardi S."/>
            <person name="Liang Q."/>
            <person name="Vydyam P."/>
            <person name="Khabirova E."/>
            <person name="Fang T."/>
            <person name="Gihaz S."/>
            <person name="Thekkiniath J."/>
            <person name="Munshi M."/>
            <person name="Abel S."/>
            <person name="Ciampossin L."/>
            <person name="Batugedara G."/>
            <person name="Gupta M."/>
            <person name="Lu X.M."/>
            <person name="Lenz T."/>
            <person name="Chakravarty S."/>
            <person name="Cornillot E."/>
            <person name="Hu Y."/>
            <person name="Ma W."/>
            <person name="Gonzalez L.M."/>
            <person name="Sanchez S."/>
            <person name="Estrada K."/>
            <person name="Sanchez-Flores A."/>
            <person name="Montero E."/>
            <person name="Harb O.S."/>
            <person name="Le Roch K.G."/>
            <person name="Mamoun C.B."/>
        </authorList>
    </citation>
    <scope>NUCLEOTIDE SEQUENCE</scope>
    <source>
        <strain evidence="6">WA1</strain>
    </source>
</reference>
<accession>A0AAD9PPD9</accession>
<dbReference type="PANTHER" id="PTHR23316">
    <property type="entry name" value="IMPORTIN ALPHA"/>
    <property type="match status" value="1"/>
</dbReference>